<organism evidence="7 8">
    <name type="scientific">Chaetomium fimeti</name>
    <dbReference type="NCBI Taxonomy" id="1854472"/>
    <lineage>
        <taxon>Eukaryota</taxon>
        <taxon>Fungi</taxon>
        <taxon>Dikarya</taxon>
        <taxon>Ascomycota</taxon>
        <taxon>Pezizomycotina</taxon>
        <taxon>Sordariomycetes</taxon>
        <taxon>Sordariomycetidae</taxon>
        <taxon>Sordariales</taxon>
        <taxon>Chaetomiaceae</taxon>
        <taxon>Chaetomium</taxon>
    </lineage>
</organism>
<dbReference type="EMBL" id="JAUEPN010000005">
    <property type="protein sequence ID" value="KAK3294106.1"/>
    <property type="molecule type" value="Genomic_DNA"/>
</dbReference>
<evidence type="ECO:0000256" key="2">
    <source>
        <dbReference type="ARBA" id="ARBA00022692"/>
    </source>
</evidence>
<name>A0AAE0LQH2_9PEZI</name>
<dbReference type="Proteomes" id="UP001278766">
    <property type="component" value="Unassembled WGS sequence"/>
</dbReference>
<gene>
    <name evidence="7" type="ORF">B0H64DRAFT_324900</name>
</gene>
<feature type="transmembrane region" description="Helical" evidence="5">
    <location>
        <begin position="201"/>
        <end position="228"/>
    </location>
</feature>
<dbReference type="GO" id="GO:0008610">
    <property type="term" value="P:lipid biosynthetic process"/>
    <property type="evidence" value="ECO:0007669"/>
    <property type="project" value="InterPro"/>
</dbReference>
<feature type="domain" description="Fatty acid hydroxylase" evidence="6">
    <location>
        <begin position="146"/>
        <end position="261"/>
    </location>
</feature>
<dbReference type="GeneID" id="87837620"/>
<comment type="caution">
    <text evidence="7">The sequence shown here is derived from an EMBL/GenBank/DDBJ whole genome shotgun (WGS) entry which is preliminary data.</text>
</comment>
<dbReference type="PANTHER" id="PTHR11863">
    <property type="entry name" value="STEROL DESATURASE"/>
    <property type="match status" value="1"/>
</dbReference>
<reference evidence="7" key="1">
    <citation type="journal article" date="2023" name="Mol. Phylogenet. Evol.">
        <title>Genome-scale phylogeny and comparative genomics of the fungal order Sordariales.</title>
        <authorList>
            <person name="Hensen N."/>
            <person name="Bonometti L."/>
            <person name="Westerberg I."/>
            <person name="Brannstrom I.O."/>
            <person name="Guillou S."/>
            <person name="Cros-Aarteil S."/>
            <person name="Calhoun S."/>
            <person name="Haridas S."/>
            <person name="Kuo A."/>
            <person name="Mondo S."/>
            <person name="Pangilinan J."/>
            <person name="Riley R."/>
            <person name="LaButti K."/>
            <person name="Andreopoulos B."/>
            <person name="Lipzen A."/>
            <person name="Chen C."/>
            <person name="Yan M."/>
            <person name="Daum C."/>
            <person name="Ng V."/>
            <person name="Clum A."/>
            <person name="Steindorff A."/>
            <person name="Ohm R.A."/>
            <person name="Martin F."/>
            <person name="Silar P."/>
            <person name="Natvig D.O."/>
            <person name="Lalanne C."/>
            <person name="Gautier V."/>
            <person name="Ament-Velasquez S.L."/>
            <person name="Kruys A."/>
            <person name="Hutchinson M.I."/>
            <person name="Powell A.J."/>
            <person name="Barry K."/>
            <person name="Miller A.N."/>
            <person name="Grigoriev I.V."/>
            <person name="Debuchy R."/>
            <person name="Gladieux P."/>
            <person name="Hiltunen Thoren M."/>
            <person name="Johannesson H."/>
        </authorList>
    </citation>
    <scope>NUCLEOTIDE SEQUENCE</scope>
    <source>
        <strain evidence="7">CBS 168.71</strain>
    </source>
</reference>
<comment type="subcellular location">
    <subcellularLocation>
        <location evidence="1">Membrane</location>
    </subcellularLocation>
</comment>
<dbReference type="GO" id="GO:0005506">
    <property type="term" value="F:iron ion binding"/>
    <property type="evidence" value="ECO:0007669"/>
    <property type="project" value="InterPro"/>
</dbReference>
<dbReference type="AlphaFoldDB" id="A0AAE0LQH2"/>
<evidence type="ECO:0000259" key="6">
    <source>
        <dbReference type="Pfam" id="PF04116"/>
    </source>
</evidence>
<reference evidence="7" key="2">
    <citation type="submission" date="2023-06" db="EMBL/GenBank/DDBJ databases">
        <authorList>
            <consortium name="Lawrence Berkeley National Laboratory"/>
            <person name="Haridas S."/>
            <person name="Hensen N."/>
            <person name="Bonometti L."/>
            <person name="Westerberg I."/>
            <person name="Brannstrom I.O."/>
            <person name="Guillou S."/>
            <person name="Cros-Aarteil S."/>
            <person name="Calhoun S."/>
            <person name="Kuo A."/>
            <person name="Mondo S."/>
            <person name="Pangilinan J."/>
            <person name="Riley R."/>
            <person name="Labutti K."/>
            <person name="Andreopoulos B."/>
            <person name="Lipzen A."/>
            <person name="Chen C."/>
            <person name="Yanf M."/>
            <person name="Daum C."/>
            <person name="Ng V."/>
            <person name="Clum A."/>
            <person name="Steindorff A."/>
            <person name="Ohm R."/>
            <person name="Martin F."/>
            <person name="Silar P."/>
            <person name="Natvig D."/>
            <person name="Lalanne C."/>
            <person name="Gautier V."/>
            <person name="Ament-Velasquez S.L."/>
            <person name="Kruys A."/>
            <person name="Hutchinson M.I."/>
            <person name="Powell A.J."/>
            <person name="Barry K."/>
            <person name="Miller A.N."/>
            <person name="Grigoriev I.V."/>
            <person name="Debuchy R."/>
            <person name="Gladieux P."/>
            <person name="Thoren M.H."/>
            <person name="Johannesson H."/>
        </authorList>
    </citation>
    <scope>NUCLEOTIDE SEQUENCE</scope>
    <source>
        <strain evidence="7">CBS 168.71</strain>
    </source>
</reference>
<proteinExistence type="predicted"/>
<keyword evidence="4 5" id="KW-0472">Membrane</keyword>
<dbReference type="GO" id="GO:0016491">
    <property type="term" value="F:oxidoreductase activity"/>
    <property type="evidence" value="ECO:0007669"/>
    <property type="project" value="InterPro"/>
</dbReference>
<sequence length="283" mass="32995">MEAILNHLNPVLLDGVYGSSFRLAETICATTNGTDSGWLQSSQFLWQRHGLCRQSISIFLVTWLSSSLFYLLFGTVCYYRNFDQSLKKQPKFRPNQIRSEITASLTALLVFNVLTVPIFVAQVRGFAKIYAFGTGSAWYEVAQYPLFVLFSDTCMYWLHRAFHHPVLFRMAHYKHHMFVIPTPFSAYAFDPLEGWIMSLPIYAYSFIWPMSDVGQLVVFFVTNIWTFLLHDNRDQFHTVHHKSIQFNFGQFSDMWDRLGGTYADPDIFFDPVHKRRGQVKFQT</sequence>
<dbReference type="InterPro" id="IPR006694">
    <property type="entry name" value="Fatty_acid_hydroxylase"/>
</dbReference>
<feature type="transmembrane region" description="Helical" evidence="5">
    <location>
        <begin position="100"/>
        <end position="121"/>
    </location>
</feature>
<evidence type="ECO:0000256" key="5">
    <source>
        <dbReference type="SAM" id="Phobius"/>
    </source>
</evidence>
<evidence type="ECO:0000256" key="3">
    <source>
        <dbReference type="ARBA" id="ARBA00022989"/>
    </source>
</evidence>
<evidence type="ECO:0000313" key="7">
    <source>
        <dbReference type="EMBL" id="KAK3294106.1"/>
    </source>
</evidence>
<accession>A0AAE0LQH2</accession>
<keyword evidence="8" id="KW-1185">Reference proteome</keyword>
<dbReference type="GO" id="GO:0016020">
    <property type="term" value="C:membrane"/>
    <property type="evidence" value="ECO:0007669"/>
    <property type="project" value="UniProtKB-SubCell"/>
</dbReference>
<evidence type="ECO:0000256" key="1">
    <source>
        <dbReference type="ARBA" id="ARBA00004370"/>
    </source>
</evidence>
<dbReference type="InterPro" id="IPR050307">
    <property type="entry name" value="Sterol_Desaturase_Related"/>
</dbReference>
<dbReference type="RefSeq" id="XP_062657620.1">
    <property type="nucleotide sequence ID" value="XM_062800672.1"/>
</dbReference>
<dbReference type="Pfam" id="PF04116">
    <property type="entry name" value="FA_hydroxylase"/>
    <property type="match status" value="1"/>
</dbReference>
<keyword evidence="2 5" id="KW-0812">Transmembrane</keyword>
<evidence type="ECO:0000256" key="4">
    <source>
        <dbReference type="ARBA" id="ARBA00023136"/>
    </source>
</evidence>
<feature type="transmembrane region" description="Helical" evidence="5">
    <location>
        <begin position="56"/>
        <end position="79"/>
    </location>
</feature>
<protein>
    <recommendedName>
        <fullName evidence="6">Fatty acid hydroxylase domain-containing protein</fullName>
    </recommendedName>
</protein>
<keyword evidence="3 5" id="KW-1133">Transmembrane helix</keyword>
<evidence type="ECO:0000313" key="8">
    <source>
        <dbReference type="Proteomes" id="UP001278766"/>
    </source>
</evidence>